<evidence type="ECO:0000313" key="2">
    <source>
        <dbReference type="Proteomes" id="UP000515703"/>
    </source>
</evidence>
<dbReference type="PANTHER" id="PTHR36439">
    <property type="entry name" value="BLL4334 PROTEIN"/>
    <property type="match status" value="1"/>
</dbReference>
<keyword evidence="2" id="KW-1185">Reference proteome</keyword>
<protein>
    <recommendedName>
        <fullName evidence="3">DUF1697 domain-containing protein</fullName>
    </recommendedName>
</protein>
<dbReference type="Gene3D" id="3.30.70.1280">
    <property type="entry name" value="SP0830-like domains"/>
    <property type="match status" value="1"/>
</dbReference>
<dbReference type="InterPro" id="IPR012545">
    <property type="entry name" value="DUF1697"/>
</dbReference>
<dbReference type="Pfam" id="PF08002">
    <property type="entry name" value="DUF1697"/>
    <property type="match status" value="1"/>
</dbReference>
<proteinExistence type="predicted"/>
<dbReference type="KEGG" id="acht:bsdcttw_25780"/>
<reference evidence="1 2" key="1">
    <citation type="submission" date="2020-08" db="EMBL/GenBank/DDBJ databases">
        <title>Draft genome sequencing of an Anaerocolumna strain isolated from anoxic soil subjected to BSD treatment.</title>
        <authorList>
            <person name="Uek A."/>
            <person name="Tonouchi A."/>
        </authorList>
    </citation>
    <scope>NUCLEOTIDE SEQUENCE [LARGE SCALE GENOMIC DNA]</scope>
    <source>
        <strain evidence="1 2">CTTW</strain>
    </source>
</reference>
<organism evidence="1 2">
    <name type="scientific">Anaerocolumna chitinilytica</name>
    <dbReference type="NCBI Taxonomy" id="1727145"/>
    <lineage>
        <taxon>Bacteria</taxon>
        <taxon>Bacillati</taxon>
        <taxon>Bacillota</taxon>
        <taxon>Clostridia</taxon>
        <taxon>Lachnospirales</taxon>
        <taxon>Lachnospiraceae</taxon>
        <taxon>Anaerocolumna</taxon>
    </lineage>
</organism>
<evidence type="ECO:0008006" key="3">
    <source>
        <dbReference type="Google" id="ProtNLM"/>
    </source>
</evidence>
<accession>A0A7I8DP84</accession>
<sequence>MKKICCFLRGVNVKGTSMKMADLKTAFEKMGFTDISTIQASGNVIFDTPDNLGKEELKQAIEKHLSSYFQYDANVFLREKGEIEELLSTGKTLTVPGDYHLYSLICDNKEILEELKALFTETPHEPLEDYIVTETDAFWTVPKGSTLSSEFGSKVLGKKRYKSYLTSRNINTIEKIYKTLNE</sequence>
<dbReference type="PANTHER" id="PTHR36439:SF1">
    <property type="entry name" value="DUF1697 DOMAIN-CONTAINING PROTEIN"/>
    <property type="match status" value="1"/>
</dbReference>
<evidence type="ECO:0000313" key="1">
    <source>
        <dbReference type="EMBL" id="BCJ99537.1"/>
    </source>
</evidence>
<dbReference type="SUPFAM" id="SSF160379">
    <property type="entry name" value="SP0830-like"/>
    <property type="match status" value="1"/>
</dbReference>
<dbReference type="AlphaFoldDB" id="A0A7I8DP84"/>
<dbReference type="Proteomes" id="UP000515703">
    <property type="component" value="Chromosome"/>
</dbReference>
<dbReference type="PIRSF" id="PIRSF008502">
    <property type="entry name" value="UCP008502"/>
    <property type="match status" value="1"/>
</dbReference>
<name>A0A7I8DP84_9FIRM</name>
<reference evidence="1 2" key="2">
    <citation type="submission" date="2020-08" db="EMBL/GenBank/DDBJ databases">
        <authorList>
            <person name="Ueki A."/>
            <person name="Tonouchi A."/>
        </authorList>
    </citation>
    <scope>NUCLEOTIDE SEQUENCE [LARGE SCALE GENOMIC DNA]</scope>
    <source>
        <strain evidence="1 2">CTTW</strain>
    </source>
</reference>
<dbReference type="EMBL" id="AP023368">
    <property type="protein sequence ID" value="BCJ99537.1"/>
    <property type="molecule type" value="Genomic_DNA"/>
</dbReference>
<gene>
    <name evidence="1" type="ORF">bsdcttw_25780</name>
</gene>
<dbReference type="RefSeq" id="WP_185255298.1">
    <property type="nucleotide sequence ID" value="NZ_AP023368.1"/>
</dbReference>